<dbReference type="Proteomes" id="UP000587760">
    <property type="component" value="Unassembled WGS sequence"/>
</dbReference>
<dbReference type="InterPro" id="IPR001303">
    <property type="entry name" value="Aldolase_II/adducin_N"/>
</dbReference>
<dbReference type="GO" id="GO:0046872">
    <property type="term" value="F:metal ion binding"/>
    <property type="evidence" value="ECO:0007669"/>
    <property type="project" value="UniProtKB-KW"/>
</dbReference>
<evidence type="ECO:0000256" key="5">
    <source>
        <dbReference type="ARBA" id="ARBA00022723"/>
    </source>
</evidence>
<dbReference type="SUPFAM" id="SSF53639">
    <property type="entry name" value="AraD/HMP-PK domain-like"/>
    <property type="match status" value="1"/>
</dbReference>
<keyword evidence="6" id="KW-0862">Zinc</keyword>
<dbReference type="InterPro" id="IPR050197">
    <property type="entry name" value="Aldolase_class_II_sugar_metab"/>
</dbReference>
<dbReference type="GO" id="GO:0005829">
    <property type="term" value="C:cytosol"/>
    <property type="evidence" value="ECO:0007669"/>
    <property type="project" value="TreeGrafter"/>
</dbReference>
<keyword evidence="8" id="KW-0119">Carbohydrate metabolism</keyword>
<comment type="caution">
    <text evidence="10">The sequence shown here is derived from an EMBL/GenBank/DDBJ whole genome shotgun (WGS) entry which is preliminary data.</text>
</comment>
<evidence type="ECO:0000256" key="6">
    <source>
        <dbReference type="ARBA" id="ARBA00022833"/>
    </source>
</evidence>
<name>A0A841R7C3_9SPIO</name>
<dbReference type="Gene3D" id="3.40.225.10">
    <property type="entry name" value="Class II aldolase/adducin N-terminal domain"/>
    <property type="match status" value="1"/>
</dbReference>
<proteinExistence type="inferred from homology"/>
<comment type="cofactor">
    <cofactor evidence="2">
        <name>Zn(2+)</name>
        <dbReference type="ChEBI" id="CHEBI:29105"/>
    </cofactor>
</comment>
<dbReference type="SMART" id="SM01007">
    <property type="entry name" value="Aldolase_II"/>
    <property type="match status" value="1"/>
</dbReference>
<comment type="catalytic activity">
    <reaction evidence="1">
        <text>L-ribulose 5-phosphate = D-xylulose 5-phosphate</text>
        <dbReference type="Rhea" id="RHEA:22368"/>
        <dbReference type="ChEBI" id="CHEBI:57737"/>
        <dbReference type="ChEBI" id="CHEBI:58226"/>
        <dbReference type="EC" id="5.1.3.4"/>
    </reaction>
</comment>
<keyword evidence="7" id="KW-0413">Isomerase</keyword>
<dbReference type="PANTHER" id="PTHR22789:SF8">
    <property type="entry name" value="L-RIBULOSE-5-PHOSPHATE 4-EPIMERASE SGBE"/>
    <property type="match status" value="1"/>
</dbReference>
<evidence type="ECO:0000256" key="7">
    <source>
        <dbReference type="ARBA" id="ARBA00023235"/>
    </source>
</evidence>
<sequence>MPDKSPYSELKERVLEANLKLVKEGLVVLTWGNASEVDRERGVYAIKPSGVSYETMKSDDIVIVSLETGEVVEGSLRPSSDSPTHHVLYKAFPSLGGIVHTHSEKAVSWAQANREIPCMGTTHADTFYGSVPLTRRLTEKEINDAYEVNSGKVIVEHFTEKKLNPEHVPGVLLPFHGPFTWGKNGMDAVKNSIILEEVAKMAMNTLLIAGKSMEAPDYLKDKHFLRKHGPGAYYGQK</sequence>
<dbReference type="GO" id="GO:0016832">
    <property type="term" value="F:aldehyde-lyase activity"/>
    <property type="evidence" value="ECO:0007669"/>
    <property type="project" value="TreeGrafter"/>
</dbReference>
<dbReference type="GO" id="GO:0008742">
    <property type="term" value="F:L-ribulose-phosphate 4-epimerase activity"/>
    <property type="evidence" value="ECO:0007669"/>
    <property type="project" value="UniProtKB-EC"/>
</dbReference>
<feature type="domain" description="Class II aldolase/adducin N-terminal" evidence="9">
    <location>
        <begin position="12"/>
        <end position="203"/>
    </location>
</feature>
<dbReference type="AlphaFoldDB" id="A0A841R7C3"/>
<evidence type="ECO:0000256" key="2">
    <source>
        <dbReference type="ARBA" id="ARBA00001947"/>
    </source>
</evidence>
<dbReference type="NCBIfam" id="NF006047">
    <property type="entry name" value="PRK08193.1"/>
    <property type="match status" value="1"/>
</dbReference>
<accession>A0A841R7C3</accession>
<evidence type="ECO:0000256" key="4">
    <source>
        <dbReference type="ARBA" id="ARBA00013186"/>
    </source>
</evidence>
<evidence type="ECO:0000313" key="11">
    <source>
        <dbReference type="Proteomes" id="UP000587760"/>
    </source>
</evidence>
<dbReference type="RefSeq" id="WP_184745241.1">
    <property type="nucleotide sequence ID" value="NZ_JACHGJ010000002.1"/>
</dbReference>
<organism evidence="10 11">
    <name type="scientific">Spirochaeta isovalerica</name>
    <dbReference type="NCBI Taxonomy" id="150"/>
    <lineage>
        <taxon>Bacteria</taxon>
        <taxon>Pseudomonadati</taxon>
        <taxon>Spirochaetota</taxon>
        <taxon>Spirochaetia</taxon>
        <taxon>Spirochaetales</taxon>
        <taxon>Spirochaetaceae</taxon>
        <taxon>Spirochaeta</taxon>
    </lineage>
</organism>
<dbReference type="Pfam" id="PF00596">
    <property type="entry name" value="Aldolase_II"/>
    <property type="match status" value="1"/>
</dbReference>
<protein>
    <recommendedName>
        <fullName evidence="4">L-ribulose-5-phosphate 4-epimerase</fullName>
        <ecNumber evidence="4">5.1.3.4</ecNumber>
    </recommendedName>
</protein>
<evidence type="ECO:0000256" key="8">
    <source>
        <dbReference type="ARBA" id="ARBA00023277"/>
    </source>
</evidence>
<reference evidence="10 11" key="1">
    <citation type="submission" date="2020-08" db="EMBL/GenBank/DDBJ databases">
        <title>Genomic Encyclopedia of Type Strains, Phase IV (KMG-IV): sequencing the most valuable type-strain genomes for metagenomic binning, comparative biology and taxonomic classification.</title>
        <authorList>
            <person name="Goeker M."/>
        </authorList>
    </citation>
    <scope>NUCLEOTIDE SEQUENCE [LARGE SCALE GENOMIC DNA]</scope>
    <source>
        <strain evidence="10 11">DSM 2461</strain>
    </source>
</reference>
<gene>
    <name evidence="10" type="ORF">HNR50_001401</name>
</gene>
<comment type="similarity">
    <text evidence="3">Belongs to the aldolase class II family. AraD/FucA subfamily.</text>
</comment>
<evidence type="ECO:0000259" key="9">
    <source>
        <dbReference type="SMART" id="SM01007"/>
    </source>
</evidence>
<dbReference type="EC" id="5.1.3.4" evidence="4"/>
<dbReference type="PANTHER" id="PTHR22789">
    <property type="entry name" value="FUCULOSE PHOSPHATE ALDOLASE"/>
    <property type="match status" value="1"/>
</dbReference>
<keyword evidence="5" id="KW-0479">Metal-binding</keyword>
<dbReference type="FunFam" id="3.40.225.10:FF:000001">
    <property type="entry name" value="L-ribulose-5-phosphate 4-epimerase UlaF"/>
    <property type="match status" value="1"/>
</dbReference>
<evidence type="ECO:0000256" key="3">
    <source>
        <dbReference type="ARBA" id="ARBA00010037"/>
    </source>
</evidence>
<dbReference type="GO" id="GO:0019323">
    <property type="term" value="P:pentose catabolic process"/>
    <property type="evidence" value="ECO:0007669"/>
    <property type="project" value="TreeGrafter"/>
</dbReference>
<dbReference type="EMBL" id="JACHGJ010000002">
    <property type="protein sequence ID" value="MBB6479743.1"/>
    <property type="molecule type" value="Genomic_DNA"/>
</dbReference>
<dbReference type="InterPro" id="IPR036409">
    <property type="entry name" value="Aldolase_II/adducin_N_sf"/>
</dbReference>
<evidence type="ECO:0000256" key="1">
    <source>
        <dbReference type="ARBA" id="ARBA00001726"/>
    </source>
</evidence>
<keyword evidence="11" id="KW-1185">Reference proteome</keyword>
<evidence type="ECO:0000313" key="10">
    <source>
        <dbReference type="EMBL" id="MBB6479743.1"/>
    </source>
</evidence>